<dbReference type="GO" id="GO:0046933">
    <property type="term" value="F:proton-transporting ATP synthase activity, rotational mechanism"/>
    <property type="evidence" value="ECO:0007669"/>
    <property type="project" value="TreeGrafter"/>
</dbReference>
<comment type="function">
    <text evidence="16">Subunit f, of the mitochondrial membrane ATP synthase complex (F(1)F(0) ATP synthase or Complex V) that produces ATP from ADP in the presence of a proton gradient across the membrane which is generated by electron transport complexes of the respiratory chain. ATP synthase complex consist of a soluble F(1) head domain - the catalytic core - and a membrane F(1) domain - the membrane proton channel. These two domains are linked by a central stalk rotating inside the F(1) region and a stationary peripheral stalk. During catalysis, ATP synthesis in the catalytic domain of F(1) is coupled via a rotary mechanism of the central stalk subunits to proton translocation. In vivo, can only synthesize ATP although its ATP hydrolase activity can be activated artificially in vitro. Part of the complex F(0) domain.</text>
</comment>
<evidence type="ECO:0000256" key="11">
    <source>
        <dbReference type="ARBA" id="ARBA00023065"/>
    </source>
</evidence>
<keyword evidence="7" id="KW-0375">Hydrogen ion transport</keyword>
<keyword evidence="5" id="KW-0597">Phosphoprotein</keyword>
<dbReference type="InterPro" id="IPR019344">
    <property type="entry name" value="F1F0-ATPsyn_F_prd"/>
</dbReference>
<keyword evidence="14" id="KW-0066">ATP synthesis</keyword>
<evidence type="ECO:0000256" key="10">
    <source>
        <dbReference type="ARBA" id="ARBA00022990"/>
    </source>
</evidence>
<evidence type="ECO:0000256" key="16">
    <source>
        <dbReference type="ARBA" id="ARBA00054012"/>
    </source>
</evidence>
<protein>
    <recommendedName>
        <fullName evidence="18">ATP synthase F(0) complex subunit f, mitochondrial</fullName>
    </recommendedName>
    <alternativeName>
        <fullName evidence="15">ATP synthase membrane subunit f</fullName>
    </alternativeName>
</protein>
<evidence type="ECO:0000256" key="1">
    <source>
        <dbReference type="ARBA" id="ARBA00004434"/>
    </source>
</evidence>
<evidence type="ECO:0000256" key="15">
    <source>
        <dbReference type="ARBA" id="ARBA00032201"/>
    </source>
</evidence>
<keyword evidence="10" id="KW-0007">Acetylation</keyword>
<evidence type="ECO:0000256" key="3">
    <source>
        <dbReference type="ARBA" id="ARBA00022448"/>
    </source>
</evidence>
<keyword evidence="9" id="KW-1133">Transmembrane helix</keyword>
<dbReference type="Pfam" id="PF10206">
    <property type="entry name" value="WRW"/>
    <property type="match status" value="1"/>
</dbReference>
<evidence type="ECO:0000256" key="4">
    <source>
        <dbReference type="ARBA" id="ARBA00022547"/>
    </source>
</evidence>
<proteinExistence type="inferred from homology"/>
<keyword evidence="8" id="KW-0999">Mitochondrion inner membrane</keyword>
<name>A0A7E6CIF6_9CHIR</name>
<dbReference type="InParanoid" id="A0A7E6CIF6"/>
<evidence type="ECO:0000256" key="6">
    <source>
        <dbReference type="ARBA" id="ARBA00022692"/>
    </source>
</evidence>
<dbReference type="GO" id="GO:0005743">
    <property type="term" value="C:mitochondrial inner membrane"/>
    <property type="evidence" value="ECO:0007669"/>
    <property type="project" value="UniProtKB-SubCell"/>
</dbReference>
<evidence type="ECO:0000256" key="17">
    <source>
        <dbReference type="ARBA" id="ARBA00064647"/>
    </source>
</evidence>
<evidence type="ECO:0000256" key="2">
    <source>
        <dbReference type="ARBA" id="ARBA00005895"/>
    </source>
</evidence>
<evidence type="ECO:0000256" key="8">
    <source>
        <dbReference type="ARBA" id="ARBA00022792"/>
    </source>
</evidence>
<comment type="subcellular location">
    <subcellularLocation>
        <location evidence="1">Mitochondrion inner membrane</location>
        <topology evidence="1">Single-pass membrane protein</topology>
    </subcellularLocation>
</comment>
<keyword evidence="12" id="KW-0496">Mitochondrion</keyword>
<evidence type="ECO:0000256" key="5">
    <source>
        <dbReference type="ARBA" id="ARBA00022553"/>
    </source>
</evidence>
<evidence type="ECO:0000256" key="7">
    <source>
        <dbReference type="ARBA" id="ARBA00022781"/>
    </source>
</evidence>
<keyword evidence="11" id="KW-0406">Ion transport</keyword>
<evidence type="ECO:0000256" key="14">
    <source>
        <dbReference type="ARBA" id="ARBA00023310"/>
    </source>
</evidence>
<evidence type="ECO:0000313" key="20">
    <source>
        <dbReference type="RefSeq" id="XP_035866004.1"/>
    </source>
</evidence>
<evidence type="ECO:0000313" key="19">
    <source>
        <dbReference type="Proteomes" id="UP000504628"/>
    </source>
</evidence>
<comment type="subunit">
    <text evidence="17">Component of the ATP synthase complex composed at least of ATP5F1A/subunit alpha, ATP5F1B/subunit beta, ATP5MC1/subunit c (homooctomer), MT-ATP6/subunit a, MT-ATP8/subunit 8, ATP5ME/subunit e, ATP5MF/subunit f, ATP5MG/subunit g, ATP5MK/subunit k, ATP5MJ/subunit j, ATP5F1C/subunit gamma, ATP5F1D/subunit delta, ATP5F1E/subunit epsilon, ATP5PF/subunit F6, ATP5PB/subunit b, ATP5PD/subunit d, ATP5PO/subunit OSCP. ATP synthase complex consists of a soluble F(1) head domain (subunits alpha(3) and beta(3)) - the catalytic core - and a membrane F(0) domain - the membrane proton channel (subunits c, a, 8, e, f, g, k and j). These two domains are linked by a central stalk (subunits gamma, delta, and epsilon) rotating inside the F1 region and a stationary peripheral stalk (subunits F6, b, d, and OSCP).</text>
</comment>
<comment type="similarity">
    <text evidence="2">Belongs to the ATPase F chain family.</text>
</comment>
<dbReference type="Proteomes" id="UP000504628">
    <property type="component" value="Chromosome 9"/>
</dbReference>
<dbReference type="GO" id="GO:0042776">
    <property type="term" value="P:proton motive force-driven mitochondrial ATP synthesis"/>
    <property type="evidence" value="ECO:0007669"/>
    <property type="project" value="TreeGrafter"/>
</dbReference>
<keyword evidence="6" id="KW-0812">Transmembrane</keyword>
<dbReference type="AlphaFoldDB" id="A0A7E6CIF6"/>
<reference evidence="20" key="1">
    <citation type="submission" date="2025-08" db="UniProtKB">
        <authorList>
            <consortium name="RefSeq"/>
        </authorList>
    </citation>
    <scope>IDENTIFICATION</scope>
    <source>
        <tissue evidence="20">Muscle</tissue>
    </source>
</reference>
<dbReference type="GO" id="GO:0045259">
    <property type="term" value="C:proton-transporting ATP synthase complex"/>
    <property type="evidence" value="ECO:0007669"/>
    <property type="project" value="UniProtKB-KW"/>
</dbReference>
<keyword evidence="19" id="KW-1185">Reference proteome</keyword>
<gene>
    <name evidence="20" type="primary">LOC114506169</name>
</gene>
<keyword evidence="4" id="KW-0138">CF(0)</keyword>
<dbReference type="PANTHER" id="PTHR13080:SF16">
    <property type="entry name" value="ATP SYNTHASE SUBUNIT F, MITOCHONDRIAL"/>
    <property type="match status" value="1"/>
</dbReference>
<accession>A0A7E6CIF6</accession>
<evidence type="ECO:0000256" key="13">
    <source>
        <dbReference type="ARBA" id="ARBA00023136"/>
    </source>
</evidence>
<evidence type="ECO:0000256" key="9">
    <source>
        <dbReference type="ARBA" id="ARBA00022989"/>
    </source>
</evidence>
<dbReference type="PANTHER" id="PTHR13080">
    <property type="entry name" value="ATP SYNTHASE F CHAIN, MITOCHONDRIAL-RELATED"/>
    <property type="match status" value="1"/>
</dbReference>
<dbReference type="KEGG" id="pdic:114506169"/>
<dbReference type="OrthoDB" id="8921675at2759"/>
<evidence type="ECO:0000256" key="18">
    <source>
        <dbReference type="ARBA" id="ARBA00070733"/>
    </source>
</evidence>
<dbReference type="RefSeq" id="XP_035866004.1">
    <property type="nucleotide sequence ID" value="XM_036010111.1"/>
</dbReference>
<keyword evidence="3" id="KW-0813">Transport</keyword>
<dbReference type="GeneID" id="114506169"/>
<sequence length="87" mass="10063">MASIIPLKEKRLMSVKLGELPNWILMWDVIPKGIPGAFQRGYYQYYNKYVNVKKVSVAGDSTVLAPVLLNYCCSYKELKHGRQHKHH</sequence>
<evidence type="ECO:0000256" key="12">
    <source>
        <dbReference type="ARBA" id="ARBA00023128"/>
    </source>
</evidence>
<keyword evidence="13" id="KW-0472">Membrane</keyword>
<organism evidence="19 20">
    <name type="scientific">Phyllostomus discolor</name>
    <name type="common">pale spear-nosed bat</name>
    <dbReference type="NCBI Taxonomy" id="89673"/>
    <lineage>
        <taxon>Eukaryota</taxon>
        <taxon>Metazoa</taxon>
        <taxon>Chordata</taxon>
        <taxon>Craniata</taxon>
        <taxon>Vertebrata</taxon>
        <taxon>Euteleostomi</taxon>
        <taxon>Mammalia</taxon>
        <taxon>Eutheria</taxon>
        <taxon>Laurasiatheria</taxon>
        <taxon>Chiroptera</taxon>
        <taxon>Yangochiroptera</taxon>
        <taxon>Phyllostomidae</taxon>
        <taxon>Phyllostominae</taxon>
        <taxon>Phyllostomus</taxon>
    </lineage>
</organism>